<comment type="similarity">
    <text evidence="2 6">Belongs to the anti-sigma-factor antagonist family.</text>
</comment>
<dbReference type="GO" id="GO:0030435">
    <property type="term" value="P:sporulation resulting in formation of a cellular spore"/>
    <property type="evidence" value="ECO:0007669"/>
    <property type="project" value="UniProtKB-KW"/>
</dbReference>
<evidence type="ECO:0000256" key="2">
    <source>
        <dbReference type="ARBA" id="ARBA00009013"/>
    </source>
</evidence>
<evidence type="ECO:0000313" key="9">
    <source>
        <dbReference type="Proteomes" id="UP000263273"/>
    </source>
</evidence>
<dbReference type="PROSITE" id="PS50801">
    <property type="entry name" value="STAS"/>
    <property type="match status" value="1"/>
</dbReference>
<proteinExistence type="inferred from homology"/>
<dbReference type="InterPro" id="IPR003658">
    <property type="entry name" value="Anti-sigma_ant"/>
</dbReference>
<evidence type="ECO:0000256" key="5">
    <source>
        <dbReference type="ARBA" id="ARBA00022969"/>
    </source>
</evidence>
<dbReference type="SUPFAM" id="SSF52091">
    <property type="entry name" value="SpoIIaa-like"/>
    <property type="match status" value="1"/>
</dbReference>
<evidence type="ECO:0000256" key="1">
    <source>
        <dbReference type="ARBA" id="ARBA00001976"/>
    </source>
</evidence>
<comment type="function">
    <text evidence="1">In the phosphorylated form it could act as an anti-anti-sigma factor that counteracts SpoIIAB and thus releases sigma f from inhibition.</text>
</comment>
<dbReference type="NCBIfam" id="TIGR02886">
    <property type="entry name" value="spore_II_AA"/>
    <property type="match status" value="1"/>
</dbReference>
<evidence type="ECO:0000256" key="6">
    <source>
        <dbReference type="RuleBase" id="RU003749"/>
    </source>
</evidence>
<dbReference type="NCBIfam" id="TIGR00377">
    <property type="entry name" value="ant_ant_sig"/>
    <property type="match status" value="1"/>
</dbReference>
<dbReference type="InterPro" id="IPR014237">
    <property type="entry name" value="Anti-sigma_F_ant"/>
</dbReference>
<dbReference type="Pfam" id="PF01740">
    <property type="entry name" value="STAS"/>
    <property type="match status" value="1"/>
</dbReference>
<dbReference type="InterPro" id="IPR036513">
    <property type="entry name" value="STAS_dom_sf"/>
</dbReference>
<organism evidence="8 9">
    <name type="scientific">Syntrophomonas wolfei</name>
    <dbReference type="NCBI Taxonomy" id="863"/>
    <lineage>
        <taxon>Bacteria</taxon>
        <taxon>Bacillati</taxon>
        <taxon>Bacillota</taxon>
        <taxon>Clostridia</taxon>
        <taxon>Eubacteriales</taxon>
        <taxon>Syntrophomonadaceae</taxon>
        <taxon>Syntrophomonas</taxon>
    </lineage>
</organism>
<dbReference type="STRING" id="378794.GCA_001570625_02500"/>
<reference evidence="8 9" key="1">
    <citation type="journal article" date="2018" name="Nat. Biotechnol.">
        <title>A standardized bacterial taxonomy based on genome phylogeny substantially revises the tree of life.</title>
        <authorList>
            <person name="Parks D.H."/>
            <person name="Chuvochina M."/>
            <person name="Waite D.W."/>
            <person name="Rinke C."/>
            <person name="Skarshewski A."/>
            <person name="Chaumeil P.A."/>
            <person name="Hugenholtz P."/>
        </authorList>
    </citation>
    <scope>NUCLEOTIDE SEQUENCE [LARGE SCALE GENOMIC DNA]</scope>
    <source>
        <strain evidence="8">UBA10948</strain>
    </source>
</reference>
<dbReference type="InterPro" id="IPR002645">
    <property type="entry name" value="STAS_dom"/>
</dbReference>
<dbReference type="GO" id="GO:0043856">
    <property type="term" value="F:anti-sigma factor antagonist activity"/>
    <property type="evidence" value="ECO:0007669"/>
    <property type="project" value="InterPro"/>
</dbReference>
<keyword evidence="5" id="KW-0749">Sporulation</keyword>
<evidence type="ECO:0000259" key="7">
    <source>
        <dbReference type="PROSITE" id="PS50801"/>
    </source>
</evidence>
<dbReference type="Gene3D" id="3.30.750.24">
    <property type="entry name" value="STAS domain"/>
    <property type="match status" value="1"/>
</dbReference>
<dbReference type="PANTHER" id="PTHR33495:SF2">
    <property type="entry name" value="ANTI-SIGMA FACTOR ANTAGONIST TM_1081-RELATED"/>
    <property type="match status" value="1"/>
</dbReference>
<dbReference type="EMBL" id="DNZF01000118">
    <property type="protein sequence ID" value="HBK53370.1"/>
    <property type="molecule type" value="Genomic_DNA"/>
</dbReference>
<keyword evidence="4" id="KW-0597">Phosphoprotein</keyword>
<dbReference type="AlphaFoldDB" id="A0A354YVK8"/>
<dbReference type="CDD" id="cd07043">
    <property type="entry name" value="STAS_anti-anti-sigma_factors"/>
    <property type="match status" value="1"/>
</dbReference>
<dbReference type="Proteomes" id="UP000263273">
    <property type="component" value="Unassembled WGS sequence"/>
</dbReference>
<evidence type="ECO:0000256" key="3">
    <source>
        <dbReference type="ARBA" id="ARBA00020784"/>
    </source>
</evidence>
<dbReference type="PANTHER" id="PTHR33495">
    <property type="entry name" value="ANTI-SIGMA FACTOR ANTAGONIST TM_1081-RELATED-RELATED"/>
    <property type="match status" value="1"/>
</dbReference>
<gene>
    <name evidence="8" type="primary">spoIIAA</name>
    <name evidence="8" type="ORF">DDZ44_05495</name>
</gene>
<feature type="domain" description="STAS" evidence="7">
    <location>
        <begin position="1"/>
        <end position="110"/>
    </location>
</feature>
<dbReference type="RefSeq" id="WP_061214957.1">
    <property type="nucleotide sequence ID" value="NZ_DCDX01000184.1"/>
</dbReference>
<evidence type="ECO:0000256" key="4">
    <source>
        <dbReference type="ARBA" id="ARBA00022553"/>
    </source>
</evidence>
<sequence>MEIDLKVIRNTLVVKISGELDLLVAEKLRREIDSKIQSQQVKNLVLNLEKVSFIDSSGLGVIIGRYKRMNAENGRMYIVGASPAVEKILIFSGINKLVPLYRSEQDIINI</sequence>
<protein>
    <recommendedName>
        <fullName evidence="3 6">Anti-sigma F factor antagonist</fullName>
    </recommendedName>
    <alternativeName>
        <fullName evidence="6">Stage II sporulation protein</fullName>
    </alternativeName>
</protein>
<accession>A0A354YVK8</accession>
<comment type="caution">
    <text evidence="8">The sequence shown here is derived from an EMBL/GenBank/DDBJ whole genome shotgun (WGS) entry which is preliminary data.</text>
</comment>
<name>A0A354YVK8_9FIRM</name>
<dbReference type="GO" id="GO:0045152">
    <property type="term" value="F:antisigma factor binding"/>
    <property type="evidence" value="ECO:0007669"/>
    <property type="project" value="InterPro"/>
</dbReference>
<evidence type="ECO:0000313" key="8">
    <source>
        <dbReference type="EMBL" id="HBK53370.1"/>
    </source>
</evidence>